<keyword evidence="2" id="KW-1185">Reference proteome</keyword>
<reference evidence="1" key="1">
    <citation type="submission" date="2021-01" db="EMBL/GenBank/DDBJ databases">
        <title>Whole genome shotgun sequence of Virgisporangium aurantiacum NBRC 16421.</title>
        <authorList>
            <person name="Komaki H."/>
            <person name="Tamura T."/>
        </authorList>
    </citation>
    <scope>NUCLEOTIDE SEQUENCE</scope>
    <source>
        <strain evidence="1">NBRC 16421</strain>
    </source>
</reference>
<proteinExistence type="predicted"/>
<comment type="caution">
    <text evidence="1">The sequence shown here is derived from an EMBL/GenBank/DDBJ whole genome shotgun (WGS) entry which is preliminary data.</text>
</comment>
<sequence length="61" mass="6752">MSESPGWNLDEEAQPTIADVSNIPLEIVFRTDDSALGHSIRKLLLDMNRQGENYAAHSQAV</sequence>
<evidence type="ECO:0000313" key="2">
    <source>
        <dbReference type="Proteomes" id="UP000612585"/>
    </source>
</evidence>
<protein>
    <submittedName>
        <fullName evidence="1">Uncharacterized protein</fullName>
    </submittedName>
</protein>
<name>A0A8J4DYZ9_9ACTN</name>
<dbReference type="AlphaFoldDB" id="A0A8J4DYZ9"/>
<dbReference type="Proteomes" id="UP000612585">
    <property type="component" value="Unassembled WGS sequence"/>
</dbReference>
<accession>A0A8J4DYZ9</accession>
<dbReference type="EMBL" id="BOPG01000023">
    <property type="protein sequence ID" value="GIJ56170.1"/>
    <property type="molecule type" value="Genomic_DNA"/>
</dbReference>
<organism evidence="1 2">
    <name type="scientific">Virgisporangium aurantiacum</name>
    <dbReference type="NCBI Taxonomy" id="175570"/>
    <lineage>
        <taxon>Bacteria</taxon>
        <taxon>Bacillati</taxon>
        <taxon>Actinomycetota</taxon>
        <taxon>Actinomycetes</taxon>
        <taxon>Micromonosporales</taxon>
        <taxon>Micromonosporaceae</taxon>
        <taxon>Virgisporangium</taxon>
    </lineage>
</organism>
<dbReference type="RefSeq" id="WP_203994008.1">
    <property type="nucleotide sequence ID" value="NZ_BOPG01000023.1"/>
</dbReference>
<evidence type="ECO:0000313" key="1">
    <source>
        <dbReference type="EMBL" id="GIJ56170.1"/>
    </source>
</evidence>
<gene>
    <name evidence="1" type="ORF">Vau01_036860</name>
</gene>